<feature type="region of interest" description="Disordered" evidence="1">
    <location>
        <begin position="47"/>
        <end position="139"/>
    </location>
</feature>
<dbReference type="AlphaFoldDB" id="A0AAE9F1M0"/>
<gene>
    <name evidence="2" type="ORF">L5515_012611</name>
</gene>
<evidence type="ECO:0000256" key="1">
    <source>
        <dbReference type="SAM" id="MobiDB-lite"/>
    </source>
</evidence>
<dbReference type="EMBL" id="CP092623">
    <property type="protein sequence ID" value="UMM30929.1"/>
    <property type="molecule type" value="Genomic_DNA"/>
</dbReference>
<protein>
    <submittedName>
        <fullName evidence="2">Uncharacterized protein</fullName>
    </submittedName>
</protein>
<evidence type="ECO:0000313" key="3">
    <source>
        <dbReference type="Proteomes" id="UP000829354"/>
    </source>
</evidence>
<feature type="compositionally biased region" description="Basic and acidic residues" evidence="1">
    <location>
        <begin position="47"/>
        <end position="56"/>
    </location>
</feature>
<reference evidence="2 3" key="1">
    <citation type="submission" date="2022-04" db="EMBL/GenBank/DDBJ databases">
        <title>Chromosome-level reference genomes for two strains of Caenorhabditis briggsae: an improved platform for comparative genomics.</title>
        <authorList>
            <person name="Stevens L."/>
            <person name="Andersen E."/>
        </authorList>
    </citation>
    <scope>NUCLEOTIDE SEQUENCE [LARGE SCALE GENOMIC DNA]</scope>
    <source>
        <strain evidence="2">VX34</strain>
        <tissue evidence="2">Whole-organism</tissue>
    </source>
</reference>
<dbReference type="Proteomes" id="UP000829354">
    <property type="component" value="Chromosome IV"/>
</dbReference>
<feature type="compositionally biased region" description="Low complexity" evidence="1">
    <location>
        <begin position="68"/>
        <end position="79"/>
    </location>
</feature>
<keyword evidence="3" id="KW-1185">Reference proteome</keyword>
<organism evidence="2 3">
    <name type="scientific">Caenorhabditis briggsae</name>
    <dbReference type="NCBI Taxonomy" id="6238"/>
    <lineage>
        <taxon>Eukaryota</taxon>
        <taxon>Metazoa</taxon>
        <taxon>Ecdysozoa</taxon>
        <taxon>Nematoda</taxon>
        <taxon>Chromadorea</taxon>
        <taxon>Rhabditida</taxon>
        <taxon>Rhabditina</taxon>
        <taxon>Rhabditomorpha</taxon>
        <taxon>Rhabditoidea</taxon>
        <taxon>Rhabditidae</taxon>
        <taxon>Peloderinae</taxon>
        <taxon>Caenorhabditis</taxon>
    </lineage>
</organism>
<proteinExistence type="predicted"/>
<accession>A0AAE9F1M0</accession>
<sequence>MQLTEEELALQEYNEGFWCWYWSNFLDVLGRDKSIEEHRADYAEHLKNKKESEDYRANSSLSVVTVIEGNGQESGSSGSENDDETAAEMSQESESSQEVSEENFRSLRSSVKEEEEEVKKKSIGIPASLNPEMWESDSD</sequence>
<name>A0AAE9F1M0_CAEBR</name>
<evidence type="ECO:0000313" key="2">
    <source>
        <dbReference type="EMBL" id="UMM30929.1"/>
    </source>
</evidence>